<feature type="region of interest" description="Disordered" evidence="1">
    <location>
        <begin position="339"/>
        <end position="362"/>
    </location>
</feature>
<feature type="compositionally biased region" description="Pro residues" evidence="1">
    <location>
        <begin position="342"/>
        <end position="357"/>
    </location>
</feature>
<dbReference type="AlphaFoldDB" id="A0AAE0BMR3"/>
<gene>
    <name evidence="2" type="ORF">CYMTET_51521</name>
</gene>
<dbReference type="EMBL" id="LGRX02034205">
    <property type="protein sequence ID" value="KAK3238467.1"/>
    <property type="molecule type" value="Genomic_DNA"/>
</dbReference>
<comment type="caution">
    <text evidence="2">The sequence shown here is derived from an EMBL/GenBank/DDBJ whole genome shotgun (WGS) entry which is preliminary data.</text>
</comment>
<keyword evidence="3" id="KW-1185">Reference proteome</keyword>
<name>A0AAE0BMR3_9CHLO</name>
<sequence>EYAAYNDTVSELEVRLRAEAEAERAERQTGKATEAQLRRAEREHERLFNRTLEKALQAQDGRVDPRRREMVNKEMEQVKAEREAKLNPMQAAAAKMKKINEEVQMAGEIALARADKRFREQRQIDLAEQVASEERAANASNGVDLHVGANVSAAWETLLAGISDGSKLHYLSKMSNVSMDLIESRANAKVSAASWGGLTQGRRSKPQKAKTVWAIPKDVQVPEGNGSAAMQRWMKRVTPEELRAVHRAQRRNGTSGAEDLVGGNVAFQQSHLSSAITNLYAVAFGQDPEFSDNGTLIEPGWAPTPEEEARAAAAVEAINTTFHEASHYSTKVLGVLSALNAPRPPRQPSPPPPPPAPRWQEVTSETWARKEPRLVDIFRGNLDFAQIAQTVAPTPMTVTPTMAPTPILIIDINDTNSADGWIQQLRHDATNRSVFAKEKMQEFDSLVKEFKQVKNEQVTEYFSEKQGRQGNENDTPNKKYQRMKKIISTSSIHRRRH</sequence>
<evidence type="ECO:0000256" key="1">
    <source>
        <dbReference type="SAM" id="MobiDB-lite"/>
    </source>
</evidence>
<evidence type="ECO:0000313" key="2">
    <source>
        <dbReference type="EMBL" id="KAK3238467.1"/>
    </source>
</evidence>
<proteinExistence type="predicted"/>
<reference evidence="2 3" key="1">
    <citation type="journal article" date="2015" name="Genome Biol. Evol.">
        <title>Comparative Genomics of a Bacterivorous Green Alga Reveals Evolutionary Causalities and Consequences of Phago-Mixotrophic Mode of Nutrition.</title>
        <authorList>
            <person name="Burns J.A."/>
            <person name="Paasch A."/>
            <person name="Narechania A."/>
            <person name="Kim E."/>
        </authorList>
    </citation>
    <scope>NUCLEOTIDE SEQUENCE [LARGE SCALE GENOMIC DNA]</scope>
    <source>
        <strain evidence="2 3">PLY_AMNH</strain>
    </source>
</reference>
<feature type="region of interest" description="Disordered" evidence="1">
    <location>
        <begin position="22"/>
        <end position="42"/>
    </location>
</feature>
<protein>
    <submittedName>
        <fullName evidence="2">Uncharacterized protein</fullName>
    </submittedName>
</protein>
<dbReference type="Proteomes" id="UP001190700">
    <property type="component" value="Unassembled WGS sequence"/>
</dbReference>
<organism evidence="2 3">
    <name type="scientific">Cymbomonas tetramitiformis</name>
    <dbReference type="NCBI Taxonomy" id="36881"/>
    <lineage>
        <taxon>Eukaryota</taxon>
        <taxon>Viridiplantae</taxon>
        <taxon>Chlorophyta</taxon>
        <taxon>Pyramimonadophyceae</taxon>
        <taxon>Pyramimonadales</taxon>
        <taxon>Pyramimonadaceae</taxon>
        <taxon>Cymbomonas</taxon>
    </lineage>
</organism>
<feature type="region of interest" description="Disordered" evidence="1">
    <location>
        <begin position="462"/>
        <end position="481"/>
    </location>
</feature>
<evidence type="ECO:0000313" key="3">
    <source>
        <dbReference type="Proteomes" id="UP001190700"/>
    </source>
</evidence>
<accession>A0AAE0BMR3</accession>
<feature type="non-terminal residue" evidence="2">
    <location>
        <position position="1"/>
    </location>
</feature>